<comment type="similarity">
    <text evidence="3 15 17">Belongs to the RNA methyltransferase TrmD family.</text>
</comment>
<dbReference type="InterPro" id="IPR029026">
    <property type="entry name" value="tRNA_m1G_MTases_N"/>
</dbReference>
<gene>
    <name evidence="15" type="primary">trmD</name>
    <name evidence="19" type="ORF">UW53_C0008G0016</name>
</gene>
<evidence type="ECO:0000256" key="12">
    <source>
        <dbReference type="ARBA" id="ARBA00029736"/>
    </source>
</evidence>
<evidence type="ECO:0000256" key="10">
    <source>
        <dbReference type="ARBA" id="ARBA00022691"/>
    </source>
</evidence>
<dbReference type="PANTHER" id="PTHR46417:SF1">
    <property type="entry name" value="TRNA (GUANINE-N(1)-)-METHYLTRANSFERASE"/>
    <property type="match status" value="1"/>
</dbReference>
<keyword evidence="11 15" id="KW-0819">tRNA processing</keyword>
<reference evidence="19 20" key="1">
    <citation type="journal article" date="2015" name="Nature">
        <title>rRNA introns, odd ribosomes, and small enigmatic genomes across a large radiation of phyla.</title>
        <authorList>
            <person name="Brown C.T."/>
            <person name="Hug L.A."/>
            <person name="Thomas B.C."/>
            <person name="Sharon I."/>
            <person name="Castelle C.J."/>
            <person name="Singh A."/>
            <person name="Wilkins M.J."/>
            <person name="Williams K.H."/>
            <person name="Banfield J.F."/>
        </authorList>
    </citation>
    <scope>NUCLEOTIDE SEQUENCE [LARGE SCALE GENOMIC DNA]</scope>
</reference>
<evidence type="ECO:0000256" key="11">
    <source>
        <dbReference type="ARBA" id="ARBA00022694"/>
    </source>
</evidence>
<evidence type="ECO:0000256" key="7">
    <source>
        <dbReference type="ARBA" id="ARBA00022490"/>
    </source>
</evidence>
<keyword evidence="9 15" id="KW-0808">Transferase</keyword>
<evidence type="ECO:0000256" key="1">
    <source>
        <dbReference type="ARBA" id="ARBA00002634"/>
    </source>
</evidence>
<evidence type="ECO:0000256" key="6">
    <source>
        <dbReference type="ARBA" id="ARBA00014679"/>
    </source>
</evidence>
<comment type="subcellular location">
    <subcellularLocation>
        <location evidence="2 15 17">Cytoplasm</location>
    </subcellularLocation>
</comment>
<dbReference type="InterPro" id="IPR016009">
    <property type="entry name" value="tRNA_MeTrfase_TRMD/TRM10"/>
</dbReference>
<name>A0A0G1ILF7_9BACT</name>
<sequence length="235" mass="26743">MSMRFDIITIFPEALHGYFNESIISRAQKNKLVNIKVWDLRKFSRDKHKKVDDKPYGGGPGMVLKIEPIAKALESILKLRRRTSKSKTSGVLIVLLSVSGKQFNSKMAADFAKKYNHIILIAGHYEGIDERIKKVIENWKLKIENLSVGPYVLTGGELPAMVIVDAVSRHIRGVLGKAESLEEKRHGVGVPVYTRPEIFKFLDKKYKVPPVLLSGNHRKINVWRKMRAKWIISEG</sequence>
<dbReference type="InterPro" id="IPR002649">
    <property type="entry name" value="tRNA_m1G_MeTrfase_TrmD"/>
</dbReference>
<dbReference type="AlphaFoldDB" id="A0A0G1ILF7"/>
<evidence type="ECO:0000313" key="20">
    <source>
        <dbReference type="Proteomes" id="UP000034087"/>
    </source>
</evidence>
<evidence type="ECO:0000256" key="9">
    <source>
        <dbReference type="ARBA" id="ARBA00022679"/>
    </source>
</evidence>
<dbReference type="InterPro" id="IPR023148">
    <property type="entry name" value="tRNA_m1G_MeTrfase_C_sf"/>
</dbReference>
<protein>
    <recommendedName>
        <fullName evidence="6 15">tRNA (guanine-N(1)-)-methyltransferase</fullName>
        <ecNumber evidence="5 15">2.1.1.228</ecNumber>
    </recommendedName>
    <alternativeName>
        <fullName evidence="12 15">M1G-methyltransferase</fullName>
    </alternativeName>
    <alternativeName>
        <fullName evidence="13 15">tRNA [GM37] methyltransferase</fullName>
    </alternativeName>
</protein>
<evidence type="ECO:0000256" key="17">
    <source>
        <dbReference type="RuleBase" id="RU003464"/>
    </source>
</evidence>
<dbReference type="Gene3D" id="1.10.1270.20">
    <property type="entry name" value="tRNA(m1g37)methyltransferase, domain 2"/>
    <property type="match status" value="1"/>
</dbReference>
<evidence type="ECO:0000256" key="14">
    <source>
        <dbReference type="ARBA" id="ARBA00047783"/>
    </source>
</evidence>
<evidence type="ECO:0000259" key="18">
    <source>
        <dbReference type="Pfam" id="PF01746"/>
    </source>
</evidence>
<dbReference type="GO" id="GO:0052906">
    <property type="term" value="F:tRNA (guanine(37)-N1)-methyltransferase activity"/>
    <property type="evidence" value="ECO:0007669"/>
    <property type="project" value="UniProtKB-UniRule"/>
</dbReference>
<evidence type="ECO:0000256" key="16">
    <source>
        <dbReference type="PIRSR" id="PIRSR000386-1"/>
    </source>
</evidence>
<dbReference type="GO" id="GO:0005829">
    <property type="term" value="C:cytosol"/>
    <property type="evidence" value="ECO:0007669"/>
    <property type="project" value="TreeGrafter"/>
</dbReference>
<comment type="subunit">
    <text evidence="4 15 17">Homodimer.</text>
</comment>
<dbReference type="Gene3D" id="3.40.1280.10">
    <property type="match status" value="1"/>
</dbReference>
<dbReference type="EC" id="2.1.1.228" evidence="5 15"/>
<dbReference type="Pfam" id="PF01746">
    <property type="entry name" value="tRNA_m1G_MT"/>
    <property type="match status" value="1"/>
</dbReference>
<dbReference type="Proteomes" id="UP000034087">
    <property type="component" value="Unassembled WGS sequence"/>
</dbReference>
<dbReference type="FunFam" id="3.40.1280.10:FF:000001">
    <property type="entry name" value="tRNA (guanine-N(1)-)-methyltransferase"/>
    <property type="match status" value="1"/>
</dbReference>
<evidence type="ECO:0000256" key="2">
    <source>
        <dbReference type="ARBA" id="ARBA00004496"/>
    </source>
</evidence>
<dbReference type="PANTHER" id="PTHR46417">
    <property type="entry name" value="TRNA (GUANINE-N(1)-)-METHYLTRANSFERASE"/>
    <property type="match status" value="1"/>
</dbReference>
<evidence type="ECO:0000256" key="8">
    <source>
        <dbReference type="ARBA" id="ARBA00022603"/>
    </source>
</evidence>
<keyword evidence="10 15" id="KW-0949">S-adenosyl-L-methionine</keyword>
<organism evidence="19 20">
    <name type="scientific">Candidatus Giovannonibacteria bacterium GW2011_GWA1_44_25</name>
    <dbReference type="NCBI Taxonomy" id="1618645"/>
    <lineage>
        <taxon>Bacteria</taxon>
        <taxon>Candidatus Giovannoniibacteriota</taxon>
    </lineage>
</organism>
<dbReference type="HAMAP" id="MF_00605">
    <property type="entry name" value="TrmD"/>
    <property type="match status" value="1"/>
</dbReference>
<dbReference type="PIRSF" id="PIRSF000386">
    <property type="entry name" value="tRNA_mtase"/>
    <property type="match status" value="1"/>
</dbReference>
<keyword evidence="7 15" id="KW-0963">Cytoplasm</keyword>
<evidence type="ECO:0000256" key="15">
    <source>
        <dbReference type="HAMAP-Rule" id="MF_00605"/>
    </source>
</evidence>
<dbReference type="GO" id="GO:0002939">
    <property type="term" value="P:tRNA N1-guanine methylation"/>
    <property type="evidence" value="ECO:0007669"/>
    <property type="project" value="TreeGrafter"/>
</dbReference>
<dbReference type="NCBIfam" id="NF000648">
    <property type="entry name" value="PRK00026.1"/>
    <property type="match status" value="1"/>
</dbReference>
<comment type="caution">
    <text evidence="15">Lacks conserved residue(s) required for the propagation of feature annotation.</text>
</comment>
<dbReference type="PATRIC" id="fig|1618645.3.peg.605"/>
<evidence type="ECO:0000256" key="3">
    <source>
        <dbReference type="ARBA" id="ARBA00007630"/>
    </source>
</evidence>
<comment type="catalytic activity">
    <reaction evidence="14 15 17">
        <text>guanosine(37) in tRNA + S-adenosyl-L-methionine = N(1)-methylguanosine(37) in tRNA + S-adenosyl-L-homocysteine + H(+)</text>
        <dbReference type="Rhea" id="RHEA:36899"/>
        <dbReference type="Rhea" id="RHEA-COMP:10145"/>
        <dbReference type="Rhea" id="RHEA-COMP:10147"/>
        <dbReference type="ChEBI" id="CHEBI:15378"/>
        <dbReference type="ChEBI" id="CHEBI:57856"/>
        <dbReference type="ChEBI" id="CHEBI:59789"/>
        <dbReference type="ChEBI" id="CHEBI:73542"/>
        <dbReference type="ChEBI" id="CHEBI:74269"/>
        <dbReference type="EC" id="2.1.1.228"/>
    </reaction>
</comment>
<keyword evidence="8 15" id="KW-0489">Methyltransferase</keyword>
<dbReference type="EMBL" id="LCIR01000008">
    <property type="protein sequence ID" value="KKT59733.1"/>
    <property type="molecule type" value="Genomic_DNA"/>
</dbReference>
<evidence type="ECO:0000313" key="19">
    <source>
        <dbReference type="EMBL" id="KKT59733.1"/>
    </source>
</evidence>
<feature type="binding site" evidence="15 16">
    <location>
        <position position="123"/>
    </location>
    <ligand>
        <name>S-adenosyl-L-methionine</name>
        <dbReference type="ChEBI" id="CHEBI:59789"/>
    </ligand>
</feature>
<comment type="caution">
    <text evidence="19">The sequence shown here is derived from an EMBL/GenBank/DDBJ whole genome shotgun (WGS) entry which is preliminary data.</text>
</comment>
<dbReference type="NCBIfam" id="TIGR00088">
    <property type="entry name" value="trmD"/>
    <property type="match status" value="1"/>
</dbReference>
<evidence type="ECO:0000256" key="4">
    <source>
        <dbReference type="ARBA" id="ARBA00011738"/>
    </source>
</evidence>
<dbReference type="SUPFAM" id="SSF75217">
    <property type="entry name" value="alpha/beta knot"/>
    <property type="match status" value="1"/>
</dbReference>
<proteinExistence type="inferred from homology"/>
<feature type="domain" description="tRNA methyltransferase TRMD/TRM10-type" evidence="18">
    <location>
        <begin position="3"/>
        <end position="228"/>
    </location>
</feature>
<accession>A0A0G1ILF7</accession>
<evidence type="ECO:0000256" key="13">
    <source>
        <dbReference type="ARBA" id="ARBA00033392"/>
    </source>
</evidence>
<dbReference type="InterPro" id="IPR029028">
    <property type="entry name" value="Alpha/beta_knot_MTases"/>
</dbReference>
<evidence type="ECO:0000256" key="5">
    <source>
        <dbReference type="ARBA" id="ARBA00012807"/>
    </source>
</evidence>
<comment type="function">
    <text evidence="1 15 17">Specifically methylates guanosine-37 in various tRNAs.</text>
</comment>